<dbReference type="PANTHER" id="PTHR33116:SF80">
    <property type="entry name" value="REVERSE TRANSCRIPTASE ZINC-BINDING DOMAIN-CONTAINING PROTEIN"/>
    <property type="match status" value="1"/>
</dbReference>
<dbReference type="Proteomes" id="UP000585474">
    <property type="component" value="Unassembled WGS sequence"/>
</dbReference>
<name>A0A7J0FHC8_9ERIC</name>
<organism evidence="2 3">
    <name type="scientific">Actinidia rufa</name>
    <dbReference type="NCBI Taxonomy" id="165716"/>
    <lineage>
        <taxon>Eukaryota</taxon>
        <taxon>Viridiplantae</taxon>
        <taxon>Streptophyta</taxon>
        <taxon>Embryophyta</taxon>
        <taxon>Tracheophyta</taxon>
        <taxon>Spermatophyta</taxon>
        <taxon>Magnoliopsida</taxon>
        <taxon>eudicotyledons</taxon>
        <taxon>Gunneridae</taxon>
        <taxon>Pentapetalae</taxon>
        <taxon>asterids</taxon>
        <taxon>Ericales</taxon>
        <taxon>Actinidiaceae</taxon>
        <taxon>Actinidia</taxon>
    </lineage>
</organism>
<feature type="region of interest" description="Disordered" evidence="1">
    <location>
        <begin position="20"/>
        <end position="43"/>
    </location>
</feature>
<comment type="caution">
    <text evidence="2">The sequence shown here is derived from an EMBL/GenBank/DDBJ whole genome shotgun (WGS) entry which is preliminary data.</text>
</comment>
<protein>
    <submittedName>
        <fullName evidence="2">Mediator subunit 8</fullName>
    </submittedName>
</protein>
<proteinExistence type="predicted"/>
<dbReference type="EMBL" id="BJWL01000011">
    <property type="protein sequence ID" value="GFY97317.1"/>
    <property type="molecule type" value="Genomic_DNA"/>
</dbReference>
<gene>
    <name evidence="2" type="ORF">Acr_11g0016230</name>
</gene>
<keyword evidence="3" id="KW-1185">Reference proteome</keyword>
<sequence length="245" mass="26802">MFGRDRESVAMIVEGRRGLHGQHQMQFSPPLGPQQFQGRQLPSESIQHGIVQSQLNQGNQLNRQLNQVSSNANSALFIAAQEFPNDVKHISYDAITITFAKNAGLKISLSKSSFFSAGISDMDLEIIKDITGFPQGSFPFKYLGIPVTDSRLSIAQYSPLIDGISDSISAWAGATLSYAGRTELIRSVLQGVECYWLSILPIPAGSGKSDLDRNQKLARYHSGHAYSKGNGKMDDQGSQRNRVPS</sequence>
<evidence type="ECO:0000313" key="3">
    <source>
        <dbReference type="Proteomes" id="UP000585474"/>
    </source>
</evidence>
<feature type="region of interest" description="Disordered" evidence="1">
    <location>
        <begin position="220"/>
        <end position="245"/>
    </location>
</feature>
<reference evidence="2 3" key="1">
    <citation type="submission" date="2019-07" db="EMBL/GenBank/DDBJ databases">
        <title>De Novo Assembly of kiwifruit Actinidia rufa.</title>
        <authorList>
            <person name="Sugita-Konishi S."/>
            <person name="Sato K."/>
            <person name="Mori E."/>
            <person name="Abe Y."/>
            <person name="Kisaki G."/>
            <person name="Hamano K."/>
            <person name="Suezawa K."/>
            <person name="Otani M."/>
            <person name="Fukuda T."/>
            <person name="Manabe T."/>
            <person name="Gomi K."/>
            <person name="Tabuchi M."/>
            <person name="Akimitsu K."/>
            <person name="Kataoka I."/>
        </authorList>
    </citation>
    <scope>NUCLEOTIDE SEQUENCE [LARGE SCALE GENOMIC DNA]</scope>
    <source>
        <strain evidence="3">cv. Fuchu</strain>
    </source>
</reference>
<evidence type="ECO:0000256" key="1">
    <source>
        <dbReference type="SAM" id="MobiDB-lite"/>
    </source>
</evidence>
<accession>A0A7J0FHC8</accession>
<evidence type="ECO:0000313" key="2">
    <source>
        <dbReference type="EMBL" id="GFY97317.1"/>
    </source>
</evidence>
<dbReference type="PANTHER" id="PTHR33116">
    <property type="entry name" value="REVERSE TRANSCRIPTASE ZINC-BINDING DOMAIN-CONTAINING PROTEIN-RELATED-RELATED"/>
    <property type="match status" value="1"/>
</dbReference>
<dbReference type="OrthoDB" id="1744987at2759"/>
<dbReference type="AlphaFoldDB" id="A0A7J0FHC8"/>
<feature type="compositionally biased region" description="Polar residues" evidence="1">
    <location>
        <begin position="34"/>
        <end position="43"/>
    </location>
</feature>